<evidence type="ECO:0000313" key="2">
    <source>
        <dbReference type="Proteomes" id="UP000004622"/>
    </source>
</evidence>
<name>I5BQL3_9HYPH</name>
<protein>
    <submittedName>
        <fullName evidence="1">Uncharacterized protein</fullName>
    </submittedName>
</protein>
<accession>I5BQL3</accession>
<proteinExistence type="predicted"/>
<dbReference type="PATRIC" id="fig|1189611.3.peg.4573"/>
<organism evidence="1 2">
    <name type="scientific">Nitratireductor aquibiodomus RA22</name>
    <dbReference type="NCBI Taxonomy" id="1189611"/>
    <lineage>
        <taxon>Bacteria</taxon>
        <taxon>Pseudomonadati</taxon>
        <taxon>Pseudomonadota</taxon>
        <taxon>Alphaproteobacteria</taxon>
        <taxon>Hyphomicrobiales</taxon>
        <taxon>Phyllobacteriaceae</taxon>
        <taxon>Nitratireductor</taxon>
    </lineage>
</organism>
<reference evidence="1 2" key="1">
    <citation type="journal article" date="2012" name="J. Bacteriol.">
        <title>Genome Sequence of Nitratireductor aquibiodomus Strain RA22.</title>
        <authorList>
            <person name="Singh A."/>
            <person name="Jangir P.K."/>
            <person name="Kumari C."/>
            <person name="Sharma R."/>
        </authorList>
    </citation>
    <scope>NUCLEOTIDE SEQUENCE [LARGE SCALE GENOMIC DNA]</scope>
    <source>
        <strain evidence="1 2">RA22</strain>
    </source>
</reference>
<evidence type="ECO:0000313" key="1">
    <source>
        <dbReference type="EMBL" id="EIM71865.1"/>
    </source>
</evidence>
<comment type="caution">
    <text evidence="1">The sequence shown here is derived from an EMBL/GenBank/DDBJ whole genome shotgun (WGS) entry which is preliminary data.</text>
</comment>
<dbReference type="Proteomes" id="UP000004622">
    <property type="component" value="Unassembled WGS sequence"/>
</dbReference>
<dbReference type="AlphaFoldDB" id="I5BQL3"/>
<dbReference type="RefSeq" id="WP_007010733.1">
    <property type="nucleotide sequence ID" value="NZ_AJXZ01000072.1"/>
</dbReference>
<gene>
    <name evidence="1" type="ORF">A33O_22789</name>
</gene>
<dbReference type="EMBL" id="AJXZ01000072">
    <property type="protein sequence ID" value="EIM71865.1"/>
    <property type="molecule type" value="Genomic_DNA"/>
</dbReference>
<sequence length="65" mass="7088">MAGRARYFVDLRLIQRKTTRGNGDPFAMRAHHEAPFAQSFLNAAGNGSVGLCFTKTTAKTTTKTV</sequence>